<sequence length="197" mass="22473">MASDGPKRQTSDWENETDEALVLSLRQGNKAALAILYDRYSRLVYSIAFRVLNNGPETEDLTQDIFLNLWQKQTYDPSRSSLSRFLSTVTRNRAIDRVRSRSNRRRILKGVAAPQTIPLETFSLPEANASLGERSERVRQALLTLPEKQRQLLWLAYYHGFTQSEIAGHTNIPLGTVKSRMRQGLLKLRGTLQDLAD</sequence>
<evidence type="ECO:0000313" key="8">
    <source>
        <dbReference type="Proteomes" id="UP001196661"/>
    </source>
</evidence>
<name>A0ABS5Y3P2_9CYAN</name>
<dbReference type="CDD" id="cd06171">
    <property type="entry name" value="Sigma70_r4"/>
    <property type="match status" value="1"/>
</dbReference>
<organism evidence="7 8">
    <name type="scientific">Leptothoe kymatousa TAU-MAC 1615</name>
    <dbReference type="NCBI Taxonomy" id="2364775"/>
    <lineage>
        <taxon>Bacteria</taxon>
        <taxon>Bacillati</taxon>
        <taxon>Cyanobacteriota</taxon>
        <taxon>Cyanophyceae</taxon>
        <taxon>Nodosilineales</taxon>
        <taxon>Cymatolegaceae</taxon>
        <taxon>Leptothoe</taxon>
        <taxon>Leptothoe kymatousa</taxon>
    </lineage>
</organism>
<feature type="domain" description="RNA polymerase sigma factor 70 region 4 type 2" evidence="6">
    <location>
        <begin position="136"/>
        <end position="188"/>
    </location>
</feature>
<dbReference type="InterPro" id="IPR036388">
    <property type="entry name" value="WH-like_DNA-bd_sf"/>
</dbReference>
<dbReference type="Gene3D" id="1.10.10.10">
    <property type="entry name" value="Winged helix-like DNA-binding domain superfamily/Winged helix DNA-binding domain"/>
    <property type="match status" value="1"/>
</dbReference>
<evidence type="ECO:0000256" key="4">
    <source>
        <dbReference type="ARBA" id="ARBA00023163"/>
    </source>
</evidence>
<dbReference type="NCBIfam" id="NF009172">
    <property type="entry name" value="PRK12519.1"/>
    <property type="match status" value="1"/>
</dbReference>
<reference evidence="7 8" key="1">
    <citation type="journal article" date="2021" name="Mar. Drugs">
        <title>Genome Reduction and Secondary Metabolism of the Marine Sponge-Associated Cyanobacterium Leptothoe.</title>
        <authorList>
            <person name="Konstantinou D."/>
            <person name="Popin R.V."/>
            <person name="Fewer D.P."/>
            <person name="Sivonen K."/>
            <person name="Gkelis S."/>
        </authorList>
    </citation>
    <scope>NUCLEOTIDE SEQUENCE [LARGE SCALE GENOMIC DNA]</scope>
    <source>
        <strain evidence="7 8">TAU-MAC 1615</strain>
    </source>
</reference>
<keyword evidence="3" id="KW-0731">Sigma factor</keyword>
<comment type="similarity">
    <text evidence="1">Belongs to the sigma-70 factor family. ECF subfamily.</text>
</comment>
<dbReference type="PANTHER" id="PTHR43133">
    <property type="entry name" value="RNA POLYMERASE ECF-TYPE SIGMA FACTO"/>
    <property type="match status" value="1"/>
</dbReference>
<dbReference type="Gene3D" id="1.10.1740.10">
    <property type="match status" value="1"/>
</dbReference>
<dbReference type="Proteomes" id="UP001196661">
    <property type="component" value="Unassembled WGS sequence"/>
</dbReference>
<keyword evidence="2" id="KW-0805">Transcription regulation</keyword>
<evidence type="ECO:0000313" key="7">
    <source>
        <dbReference type="EMBL" id="MBT9312431.1"/>
    </source>
</evidence>
<comment type="caution">
    <text evidence="7">The sequence shown here is derived from an EMBL/GenBank/DDBJ whole genome shotgun (WGS) entry which is preliminary data.</text>
</comment>
<accession>A0ABS5Y3P2</accession>
<evidence type="ECO:0000256" key="3">
    <source>
        <dbReference type="ARBA" id="ARBA00023082"/>
    </source>
</evidence>
<feature type="domain" description="RNA polymerase sigma-70 region 2" evidence="5">
    <location>
        <begin position="36"/>
        <end position="102"/>
    </location>
</feature>
<dbReference type="RefSeq" id="WP_215618328.1">
    <property type="nucleotide sequence ID" value="NZ_JADOER010000008.1"/>
</dbReference>
<evidence type="ECO:0000256" key="1">
    <source>
        <dbReference type="ARBA" id="ARBA00010641"/>
    </source>
</evidence>
<dbReference type="SUPFAM" id="SSF88946">
    <property type="entry name" value="Sigma2 domain of RNA polymerase sigma factors"/>
    <property type="match status" value="1"/>
</dbReference>
<dbReference type="Pfam" id="PF08281">
    <property type="entry name" value="Sigma70_r4_2"/>
    <property type="match status" value="1"/>
</dbReference>
<dbReference type="InterPro" id="IPR014284">
    <property type="entry name" value="RNA_pol_sigma-70_dom"/>
</dbReference>
<dbReference type="NCBIfam" id="TIGR02937">
    <property type="entry name" value="sigma70-ECF"/>
    <property type="match status" value="1"/>
</dbReference>
<protein>
    <submittedName>
        <fullName evidence="7">Sigma-70 family RNA polymerase sigma factor</fullName>
    </submittedName>
</protein>
<dbReference type="InterPro" id="IPR013324">
    <property type="entry name" value="RNA_pol_sigma_r3/r4-like"/>
</dbReference>
<proteinExistence type="inferred from homology"/>
<dbReference type="InterPro" id="IPR013249">
    <property type="entry name" value="RNA_pol_sigma70_r4_t2"/>
</dbReference>
<evidence type="ECO:0000256" key="2">
    <source>
        <dbReference type="ARBA" id="ARBA00023015"/>
    </source>
</evidence>
<dbReference type="InterPro" id="IPR013325">
    <property type="entry name" value="RNA_pol_sigma_r2"/>
</dbReference>
<dbReference type="InterPro" id="IPR039425">
    <property type="entry name" value="RNA_pol_sigma-70-like"/>
</dbReference>
<evidence type="ECO:0000259" key="5">
    <source>
        <dbReference type="Pfam" id="PF04542"/>
    </source>
</evidence>
<dbReference type="PANTHER" id="PTHR43133:SF62">
    <property type="entry name" value="RNA POLYMERASE SIGMA FACTOR SIGZ"/>
    <property type="match status" value="1"/>
</dbReference>
<keyword evidence="4" id="KW-0804">Transcription</keyword>
<evidence type="ECO:0000259" key="6">
    <source>
        <dbReference type="Pfam" id="PF08281"/>
    </source>
</evidence>
<gene>
    <name evidence="7" type="ORF">IXB28_09460</name>
</gene>
<keyword evidence="8" id="KW-1185">Reference proteome</keyword>
<dbReference type="SUPFAM" id="SSF88659">
    <property type="entry name" value="Sigma3 and sigma4 domains of RNA polymerase sigma factors"/>
    <property type="match status" value="1"/>
</dbReference>
<dbReference type="InterPro" id="IPR007627">
    <property type="entry name" value="RNA_pol_sigma70_r2"/>
</dbReference>
<dbReference type="Pfam" id="PF04542">
    <property type="entry name" value="Sigma70_r2"/>
    <property type="match status" value="1"/>
</dbReference>
<dbReference type="EMBL" id="JADOER010000008">
    <property type="protein sequence ID" value="MBT9312431.1"/>
    <property type="molecule type" value="Genomic_DNA"/>
</dbReference>